<accession>A0A1C5I4L1</accession>
<evidence type="ECO:0000313" key="3">
    <source>
        <dbReference type="EMBL" id="SCG53204.1"/>
    </source>
</evidence>
<dbReference type="AlphaFoldDB" id="A0A1C5I4L1"/>
<evidence type="ECO:0000256" key="1">
    <source>
        <dbReference type="SAM" id="Phobius"/>
    </source>
</evidence>
<dbReference type="RefSeq" id="WP_139128653.1">
    <property type="nucleotide sequence ID" value="NZ_FMDM01000004.1"/>
</dbReference>
<evidence type="ECO:0000259" key="2">
    <source>
        <dbReference type="Pfam" id="PF02517"/>
    </source>
</evidence>
<feature type="transmembrane region" description="Helical" evidence="1">
    <location>
        <begin position="61"/>
        <end position="84"/>
    </location>
</feature>
<sequence length="261" mass="28029">MLIPERRATPATTPDPDDVAMADRLTWPATLALHLTPAAVTLAGALALAPLVSRLGLPPSAALTAAFAFLLTPIELGLLLRAAHRTTGRWSLTALPAVLAYRRRLGRWGLTVPALFAFALLVAVAWTPVGDALGDRLRAVYPAWLLPGFDGETGCPTAVVVGLLLASLLIDGLINPTVEELYFRAYLLPRLPVAGWRAVPLSAALFAVQHYWQPYNWALIFMLQLVLTALVIRSRSIRLGIVMHVLANSFGILATLVAVLA</sequence>
<evidence type="ECO:0000313" key="4">
    <source>
        <dbReference type="Proteomes" id="UP000199360"/>
    </source>
</evidence>
<keyword evidence="1" id="KW-0472">Membrane</keyword>
<dbReference type="Pfam" id="PF02517">
    <property type="entry name" value="Rce1-like"/>
    <property type="match status" value="1"/>
</dbReference>
<keyword evidence="1" id="KW-0812">Transmembrane</keyword>
<dbReference type="OrthoDB" id="3287735at2"/>
<dbReference type="EMBL" id="FMDM01000004">
    <property type="protein sequence ID" value="SCG53204.1"/>
    <property type="molecule type" value="Genomic_DNA"/>
</dbReference>
<feature type="transmembrane region" description="Helical" evidence="1">
    <location>
        <begin position="31"/>
        <end position="49"/>
    </location>
</feature>
<dbReference type="Proteomes" id="UP000199360">
    <property type="component" value="Unassembled WGS sequence"/>
</dbReference>
<feature type="transmembrane region" description="Helical" evidence="1">
    <location>
        <begin position="214"/>
        <end position="232"/>
    </location>
</feature>
<proteinExistence type="predicted"/>
<feature type="domain" description="CAAX prenyl protease 2/Lysostaphin resistance protein A-like" evidence="2">
    <location>
        <begin position="164"/>
        <end position="249"/>
    </location>
</feature>
<protein>
    <recommendedName>
        <fullName evidence="2">CAAX prenyl protease 2/Lysostaphin resistance protein A-like domain-containing protein</fullName>
    </recommendedName>
</protein>
<feature type="transmembrane region" description="Helical" evidence="1">
    <location>
        <begin position="239"/>
        <end position="260"/>
    </location>
</feature>
<dbReference type="STRING" id="745366.GA0070213_104442"/>
<dbReference type="GO" id="GO:0004175">
    <property type="term" value="F:endopeptidase activity"/>
    <property type="evidence" value="ECO:0007669"/>
    <property type="project" value="UniProtKB-ARBA"/>
</dbReference>
<keyword evidence="4" id="KW-1185">Reference proteome</keyword>
<dbReference type="GO" id="GO:0080120">
    <property type="term" value="P:CAAX-box protein maturation"/>
    <property type="evidence" value="ECO:0007669"/>
    <property type="project" value="UniProtKB-ARBA"/>
</dbReference>
<name>A0A1C5I4L1_9ACTN</name>
<dbReference type="InterPro" id="IPR003675">
    <property type="entry name" value="Rce1/LyrA-like_dom"/>
</dbReference>
<organism evidence="3 4">
    <name type="scientific">Micromonospora humi</name>
    <dbReference type="NCBI Taxonomy" id="745366"/>
    <lineage>
        <taxon>Bacteria</taxon>
        <taxon>Bacillati</taxon>
        <taxon>Actinomycetota</taxon>
        <taxon>Actinomycetes</taxon>
        <taxon>Micromonosporales</taxon>
        <taxon>Micromonosporaceae</taxon>
        <taxon>Micromonospora</taxon>
    </lineage>
</organism>
<reference evidence="4" key="1">
    <citation type="submission" date="2016-06" db="EMBL/GenBank/DDBJ databases">
        <authorList>
            <person name="Varghese N."/>
            <person name="Submissions Spin"/>
        </authorList>
    </citation>
    <scope>NUCLEOTIDE SEQUENCE [LARGE SCALE GENOMIC DNA]</scope>
    <source>
        <strain evidence="4">DSM 45647</strain>
    </source>
</reference>
<keyword evidence="1" id="KW-1133">Transmembrane helix</keyword>
<gene>
    <name evidence="3" type="ORF">GA0070213_104442</name>
</gene>
<feature type="transmembrane region" description="Helical" evidence="1">
    <location>
        <begin position="105"/>
        <end position="126"/>
    </location>
</feature>